<dbReference type="AlphaFoldDB" id="A0AAF0WMA6"/>
<evidence type="ECO:0000256" key="3">
    <source>
        <dbReference type="SAM" id="MobiDB-lite"/>
    </source>
</evidence>
<dbReference type="GO" id="GO:0008622">
    <property type="term" value="C:epsilon DNA polymerase complex"/>
    <property type="evidence" value="ECO:0007669"/>
    <property type="project" value="TreeGrafter"/>
</dbReference>
<reference evidence="5" key="1">
    <citation type="journal article" date="2016" name="Nat. Genet.">
        <title>A high-quality carrot genome assembly provides new insights into carotenoid accumulation and asterid genome evolution.</title>
        <authorList>
            <person name="Iorizzo M."/>
            <person name="Ellison S."/>
            <person name="Senalik D."/>
            <person name="Zeng P."/>
            <person name="Satapoomin P."/>
            <person name="Huang J."/>
            <person name="Bowman M."/>
            <person name="Iovene M."/>
            <person name="Sanseverino W."/>
            <person name="Cavagnaro P."/>
            <person name="Yildiz M."/>
            <person name="Macko-Podgorni A."/>
            <person name="Moranska E."/>
            <person name="Grzebelus E."/>
            <person name="Grzebelus D."/>
            <person name="Ashrafi H."/>
            <person name="Zheng Z."/>
            <person name="Cheng S."/>
            <person name="Spooner D."/>
            <person name="Van Deynze A."/>
            <person name="Simon P."/>
        </authorList>
    </citation>
    <scope>NUCLEOTIDE SEQUENCE</scope>
    <source>
        <tissue evidence="5">Leaf</tissue>
    </source>
</reference>
<comment type="subcellular location">
    <subcellularLocation>
        <location evidence="1">Nucleus</location>
    </subcellularLocation>
</comment>
<keyword evidence="6" id="KW-1185">Reference proteome</keyword>
<sequence>MAEEITTAPEPKNVSEKDSGAVEELPKSIVRRLVKEKLSEHGEISVLREAVEAFSESSRIFIHYLSAAANDICKESNRQTINAEDVFKALEDIEFSEFVGPLRASLEVPESSLSVIYLKLQEPMNFL</sequence>
<dbReference type="GO" id="GO:0008623">
    <property type="term" value="C:CHRAC"/>
    <property type="evidence" value="ECO:0007669"/>
    <property type="project" value="TreeGrafter"/>
</dbReference>
<protein>
    <recommendedName>
        <fullName evidence="4">Transcription factor CBF/NF-Y/archaeal histone domain-containing protein</fullName>
    </recommendedName>
</protein>
<proteinExistence type="predicted"/>
<feature type="region of interest" description="Disordered" evidence="3">
    <location>
        <begin position="1"/>
        <end position="22"/>
    </location>
</feature>
<evidence type="ECO:0000256" key="2">
    <source>
        <dbReference type="ARBA" id="ARBA00023242"/>
    </source>
</evidence>
<dbReference type="Proteomes" id="UP000077755">
    <property type="component" value="Chromosome 3"/>
</dbReference>
<dbReference type="CDD" id="cd22928">
    <property type="entry name" value="HFD_POLE3_DPB4"/>
    <property type="match status" value="1"/>
</dbReference>
<organism evidence="5 6">
    <name type="scientific">Daucus carota subsp. sativus</name>
    <name type="common">Carrot</name>
    <dbReference type="NCBI Taxonomy" id="79200"/>
    <lineage>
        <taxon>Eukaryota</taxon>
        <taxon>Viridiplantae</taxon>
        <taxon>Streptophyta</taxon>
        <taxon>Embryophyta</taxon>
        <taxon>Tracheophyta</taxon>
        <taxon>Spermatophyta</taxon>
        <taxon>Magnoliopsida</taxon>
        <taxon>eudicotyledons</taxon>
        <taxon>Gunneridae</taxon>
        <taxon>Pentapetalae</taxon>
        <taxon>asterids</taxon>
        <taxon>campanulids</taxon>
        <taxon>Apiales</taxon>
        <taxon>Apiaceae</taxon>
        <taxon>Apioideae</taxon>
        <taxon>Scandiceae</taxon>
        <taxon>Daucinae</taxon>
        <taxon>Daucus</taxon>
        <taxon>Daucus sect. Daucus</taxon>
    </lineage>
</organism>
<dbReference type="PANTHER" id="PTHR46172:SF1">
    <property type="entry name" value="DNA POLYMERASE EPSILON SUBUNIT 3"/>
    <property type="match status" value="1"/>
</dbReference>
<reference evidence="5" key="2">
    <citation type="submission" date="2022-03" db="EMBL/GenBank/DDBJ databases">
        <title>Draft title - Genomic analysis of global carrot germplasm unveils the trajectory of domestication and the origin of high carotenoid orange carrot.</title>
        <authorList>
            <person name="Iorizzo M."/>
            <person name="Ellison S."/>
            <person name="Senalik D."/>
            <person name="Macko-Podgorni A."/>
            <person name="Grzebelus D."/>
            <person name="Bostan H."/>
            <person name="Rolling W."/>
            <person name="Curaba J."/>
            <person name="Simon P."/>
        </authorList>
    </citation>
    <scope>NUCLEOTIDE SEQUENCE</scope>
    <source>
        <tissue evidence="5">Leaf</tissue>
    </source>
</reference>
<dbReference type="GO" id="GO:0046982">
    <property type="term" value="F:protein heterodimerization activity"/>
    <property type="evidence" value="ECO:0007669"/>
    <property type="project" value="InterPro"/>
</dbReference>
<dbReference type="GO" id="GO:0031507">
    <property type="term" value="P:heterochromatin formation"/>
    <property type="evidence" value="ECO:0007669"/>
    <property type="project" value="TreeGrafter"/>
</dbReference>
<accession>A0AAF0WMA6</accession>
<dbReference type="InterPro" id="IPR009072">
    <property type="entry name" value="Histone-fold"/>
</dbReference>
<name>A0AAF0WMA6_DAUCS</name>
<evidence type="ECO:0000256" key="1">
    <source>
        <dbReference type="ARBA" id="ARBA00004123"/>
    </source>
</evidence>
<evidence type="ECO:0000313" key="5">
    <source>
        <dbReference type="EMBL" id="WOG92510.1"/>
    </source>
</evidence>
<keyword evidence="2" id="KW-0539">Nucleus</keyword>
<dbReference type="Gene3D" id="1.10.20.10">
    <property type="entry name" value="Histone, subunit A"/>
    <property type="match status" value="1"/>
</dbReference>
<dbReference type="EMBL" id="CP093345">
    <property type="protein sequence ID" value="WOG92510.1"/>
    <property type="molecule type" value="Genomic_DNA"/>
</dbReference>
<dbReference type="GO" id="GO:0031490">
    <property type="term" value="F:chromatin DNA binding"/>
    <property type="evidence" value="ECO:0007669"/>
    <property type="project" value="TreeGrafter"/>
</dbReference>
<dbReference type="InterPro" id="IPR051377">
    <property type="entry name" value="DNA_Pol-Epsilon_Subunit"/>
</dbReference>
<dbReference type="SUPFAM" id="SSF47113">
    <property type="entry name" value="Histone-fold"/>
    <property type="match status" value="1"/>
</dbReference>
<feature type="compositionally biased region" description="Basic and acidic residues" evidence="3">
    <location>
        <begin position="13"/>
        <end position="22"/>
    </location>
</feature>
<dbReference type="InterPro" id="IPR003958">
    <property type="entry name" value="CBFA_NFYB_domain"/>
</dbReference>
<evidence type="ECO:0000313" key="6">
    <source>
        <dbReference type="Proteomes" id="UP000077755"/>
    </source>
</evidence>
<gene>
    <name evidence="5" type="ORF">DCAR_0311780</name>
</gene>
<dbReference type="GO" id="GO:0006272">
    <property type="term" value="P:leading strand elongation"/>
    <property type="evidence" value="ECO:0007669"/>
    <property type="project" value="TreeGrafter"/>
</dbReference>
<dbReference type="GO" id="GO:0006974">
    <property type="term" value="P:DNA damage response"/>
    <property type="evidence" value="ECO:0007669"/>
    <property type="project" value="TreeGrafter"/>
</dbReference>
<evidence type="ECO:0000259" key="4">
    <source>
        <dbReference type="Pfam" id="PF00808"/>
    </source>
</evidence>
<dbReference type="Pfam" id="PF00808">
    <property type="entry name" value="CBFD_NFYB_HMF"/>
    <property type="match status" value="1"/>
</dbReference>
<feature type="domain" description="Transcription factor CBF/NF-Y/archaeal histone" evidence="4">
    <location>
        <begin position="24"/>
        <end position="90"/>
    </location>
</feature>
<dbReference type="PANTHER" id="PTHR46172">
    <property type="entry name" value="DNA POLYMERASE EPSILON SUBUNIT 3"/>
    <property type="match status" value="1"/>
</dbReference>